<dbReference type="PROSITE" id="PS51819">
    <property type="entry name" value="VOC"/>
    <property type="match status" value="1"/>
</dbReference>
<gene>
    <name evidence="2" type="ORF">FM101_02860</name>
</gene>
<keyword evidence="2" id="KW-0560">Oxidoreductase</keyword>
<evidence type="ECO:0000259" key="1">
    <source>
        <dbReference type="PROSITE" id="PS51819"/>
    </source>
</evidence>
<reference evidence="2 3" key="1">
    <citation type="submission" date="2017-02" db="EMBL/GenBank/DDBJ databases">
        <authorList>
            <person name="Peterson S.W."/>
        </authorList>
    </citation>
    <scope>NUCLEOTIDE SEQUENCE [LARGE SCALE GENOMIC DNA]</scope>
    <source>
        <strain evidence="2 3">B Ar 00.02</strain>
    </source>
</reference>
<dbReference type="Gene3D" id="3.10.180.10">
    <property type="entry name" value="2,3-Dihydroxybiphenyl 1,2-Dioxygenase, domain 1"/>
    <property type="match status" value="1"/>
</dbReference>
<keyword evidence="2" id="KW-0223">Dioxygenase</keyword>
<dbReference type="Proteomes" id="UP000195913">
    <property type="component" value="Unassembled WGS sequence"/>
</dbReference>
<evidence type="ECO:0000313" key="2">
    <source>
        <dbReference type="EMBL" id="SJM52615.1"/>
    </source>
</evidence>
<dbReference type="InterPro" id="IPR037523">
    <property type="entry name" value="VOC_core"/>
</dbReference>
<dbReference type="InterPro" id="IPR004360">
    <property type="entry name" value="Glyas_Fos-R_dOase_dom"/>
</dbReference>
<dbReference type="Pfam" id="PF00903">
    <property type="entry name" value="Glyoxalase"/>
    <property type="match status" value="1"/>
</dbReference>
<evidence type="ECO:0000313" key="3">
    <source>
        <dbReference type="Proteomes" id="UP000195913"/>
    </source>
</evidence>
<accession>A0A1R4F9P0</accession>
<dbReference type="CDD" id="cd06587">
    <property type="entry name" value="VOC"/>
    <property type="match status" value="1"/>
</dbReference>
<protein>
    <submittedName>
        <fullName evidence="2">Glyoxalase/bleomycin resistance protein/dioxygenase</fullName>
    </submittedName>
</protein>
<feature type="domain" description="VOC" evidence="1">
    <location>
        <begin position="6"/>
        <end position="128"/>
    </location>
</feature>
<dbReference type="RefSeq" id="WP_086995148.1">
    <property type="nucleotide sequence ID" value="NZ_FUHW01000014.1"/>
</dbReference>
<organism evidence="2 3">
    <name type="scientific">Arthrobacter rhombi</name>
    <dbReference type="NCBI Taxonomy" id="71253"/>
    <lineage>
        <taxon>Bacteria</taxon>
        <taxon>Bacillati</taxon>
        <taxon>Actinomycetota</taxon>
        <taxon>Actinomycetes</taxon>
        <taxon>Micrococcales</taxon>
        <taxon>Micrococcaceae</taxon>
        <taxon>Arthrobacter</taxon>
    </lineage>
</organism>
<name>A0A1R4F9P0_9MICC</name>
<dbReference type="InterPro" id="IPR029068">
    <property type="entry name" value="Glyas_Bleomycin-R_OHBP_Dase"/>
</dbReference>
<dbReference type="EMBL" id="FUHW01000014">
    <property type="protein sequence ID" value="SJM52615.1"/>
    <property type="molecule type" value="Genomic_DNA"/>
</dbReference>
<proteinExistence type="predicted"/>
<dbReference type="SUPFAM" id="SSF54593">
    <property type="entry name" value="Glyoxalase/Bleomycin resistance protein/Dihydroxybiphenyl dioxygenase"/>
    <property type="match status" value="1"/>
</dbReference>
<sequence length="130" mass="13851">MPEFSGIHHVAITVSDLEASAVFYEKLWSQPPVGSLEGPDLVRRMFRLPDGTMVGLTQHGGGGAQAFNPRAAGLDHLGFAVADRKGLQAWQDHLEAQGMAHSGIVEDDSGLALNVKDPDGTALEFFVANN</sequence>
<dbReference type="GO" id="GO:0051213">
    <property type="term" value="F:dioxygenase activity"/>
    <property type="evidence" value="ECO:0007669"/>
    <property type="project" value="UniProtKB-KW"/>
</dbReference>
<keyword evidence="3" id="KW-1185">Reference proteome</keyword>
<dbReference type="AlphaFoldDB" id="A0A1R4F9P0"/>